<sequence>MERLGDLASLCDESGDEFEYDENSENDEKGGGGGADLGRGKRLARILADTVGEEEEEEEEGIKGGSISVSSGSCPESLPSGGVTTTKTTSRVSFSGDDAIREIPRIGTWKVPPRPATSSRPAKLGPLTSTTTHAATKSVAAVVLGGDDDPAVAVAQSSQAIPFGNDVIRMVVKERIYDDDDSTRINVSVVDAAQGGSGDGRGDGRRRLSRFAQQRLQREST</sequence>
<name>A0ABD3RB92_9STRA</name>
<gene>
    <name evidence="2" type="ORF">ACHAXA_009457</name>
</gene>
<evidence type="ECO:0000256" key="1">
    <source>
        <dbReference type="SAM" id="MobiDB-lite"/>
    </source>
</evidence>
<comment type="caution">
    <text evidence="2">The sequence shown here is derived from an EMBL/GenBank/DDBJ whole genome shotgun (WGS) entry which is preliminary data.</text>
</comment>
<feature type="region of interest" description="Disordered" evidence="1">
    <location>
        <begin position="1"/>
        <end position="132"/>
    </location>
</feature>
<evidence type="ECO:0000313" key="3">
    <source>
        <dbReference type="Proteomes" id="UP001530377"/>
    </source>
</evidence>
<dbReference type="AlphaFoldDB" id="A0ABD3RB92"/>
<dbReference type="Proteomes" id="UP001530377">
    <property type="component" value="Unassembled WGS sequence"/>
</dbReference>
<proteinExistence type="predicted"/>
<organism evidence="2 3">
    <name type="scientific">Cyclostephanos tholiformis</name>
    <dbReference type="NCBI Taxonomy" id="382380"/>
    <lineage>
        <taxon>Eukaryota</taxon>
        <taxon>Sar</taxon>
        <taxon>Stramenopiles</taxon>
        <taxon>Ochrophyta</taxon>
        <taxon>Bacillariophyta</taxon>
        <taxon>Coscinodiscophyceae</taxon>
        <taxon>Thalassiosirophycidae</taxon>
        <taxon>Stephanodiscales</taxon>
        <taxon>Stephanodiscaceae</taxon>
        <taxon>Cyclostephanos</taxon>
    </lineage>
</organism>
<feature type="compositionally biased region" description="Acidic residues" evidence="1">
    <location>
        <begin position="51"/>
        <end position="60"/>
    </location>
</feature>
<accession>A0ABD3RB92</accession>
<keyword evidence="3" id="KW-1185">Reference proteome</keyword>
<reference evidence="2 3" key="1">
    <citation type="submission" date="2024-10" db="EMBL/GenBank/DDBJ databases">
        <title>Updated reference genomes for cyclostephanoid diatoms.</title>
        <authorList>
            <person name="Roberts W.R."/>
            <person name="Alverson A.J."/>
        </authorList>
    </citation>
    <scope>NUCLEOTIDE SEQUENCE [LARGE SCALE GENOMIC DNA]</scope>
    <source>
        <strain evidence="2 3">AJA228-03</strain>
    </source>
</reference>
<feature type="region of interest" description="Disordered" evidence="1">
    <location>
        <begin position="188"/>
        <end position="221"/>
    </location>
</feature>
<feature type="compositionally biased region" description="Polar residues" evidence="1">
    <location>
        <begin position="82"/>
        <end position="93"/>
    </location>
</feature>
<evidence type="ECO:0000313" key="2">
    <source>
        <dbReference type="EMBL" id="KAL3810044.1"/>
    </source>
</evidence>
<feature type="compositionally biased region" description="Acidic residues" evidence="1">
    <location>
        <begin position="13"/>
        <end position="25"/>
    </location>
</feature>
<dbReference type="EMBL" id="JALLPB020000356">
    <property type="protein sequence ID" value="KAL3810044.1"/>
    <property type="molecule type" value="Genomic_DNA"/>
</dbReference>
<protein>
    <submittedName>
        <fullName evidence="2">Uncharacterized protein</fullName>
    </submittedName>
</protein>